<keyword evidence="4 6" id="KW-0808">Transferase</keyword>
<dbReference type="HAMAP" id="MF_01007">
    <property type="entry name" value="16SrRNA_methyltr_H"/>
    <property type="match status" value="1"/>
</dbReference>
<comment type="caution">
    <text evidence="7">The sequence shown here is derived from an EMBL/GenBank/DDBJ whole genome shotgun (WGS) entry which is preliminary data.</text>
</comment>
<feature type="binding site" evidence="6">
    <location>
        <begin position="35"/>
        <end position="37"/>
    </location>
    <ligand>
        <name>S-adenosyl-L-methionine</name>
        <dbReference type="ChEBI" id="CHEBI:59789"/>
    </ligand>
</feature>
<dbReference type="PIRSF" id="PIRSF004486">
    <property type="entry name" value="MraW"/>
    <property type="match status" value="1"/>
</dbReference>
<comment type="catalytic activity">
    <reaction evidence="6">
        <text>cytidine(1402) in 16S rRNA + S-adenosyl-L-methionine = N(4)-methylcytidine(1402) in 16S rRNA + S-adenosyl-L-homocysteine + H(+)</text>
        <dbReference type="Rhea" id="RHEA:42928"/>
        <dbReference type="Rhea" id="RHEA-COMP:10286"/>
        <dbReference type="Rhea" id="RHEA-COMP:10287"/>
        <dbReference type="ChEBI" id="CHEBI:15378"/>
        <dbReference type="ChEBI" id="CHEBI:57856"/>
        <dbReference type="ChEBI" id="CHEBI:59789"/>
        <dbReference type="ChEBI" id="CHEBI:74506"/>
        <dbReference type="ChEBI" id="CHEBI:82748"/>
        <dbReference type="EC" id="2.1.1.199"/>
    </reaction>
</comment>
<comment type="function">
    <text evidence="6">Specifically methylates the N4 position of cytidine in position 1402 (C1402) of 16S rRNA.</text>
</comment>
<name>A0A9E2F1M1_PSYF1</name>
<evidence type="ECO:0000256" key="2">
    <source>
        <dbReference type="ARBA" id="ARBA00022552"/>
    </source>
</evidence>
<comment type="subcellular location">
    <subcellularLocation>
        <location evidence="6">Cytoplasm</location>
    </subcellularLocation>
</comment>
<dbReference type="Gene3D" id="1.10.150.170">
    <property type="entry name" value="Putative methyltransferase TM0872, insert domain"/>
    <property type="match status" value="1"/>
</dbReference>
<dbReference type="Gene3D" id="3.40.50.150">
    <property type="entry name" value="Vaccinia Virus protein VP39"/>
    <property type="match status" value="1"/>
</dbReference>
<keyword evidence="3 6" id="KW-0489">Methyltransferase</keyword>
<dbReference type="NCBIfam" id="TIGR00006">
    <property type="entry name" value="16S rRNA (cytosine(1402)-N(4))-methyltransferase RsmH"/>
    <property type="match status" value="1"/>
</dbReference>
<keyword evidence="2 6" id="KW-0698">rRNA processing</keyword>
<dbReference type="GO" id="GO:0071424">
    <property type="term" value="F:rRNA (cytosine-N4-)-methyltransferase activity"/>
    <property type="evidence" value="ECO:0007669"/>
    <property type="project" value="UniProtKB-UniRule"/>
</dbReference>
<dbReference type="Proteomes" id="UP000811545">
    <property type="component" value="Unassembled WGS sequence"/>
</dbReference>
<dbReference type="InterPro" id="IPR029063">
    <property type="entry name" value="SAM-dependent_MTases_sf"/>
</dbReference>
<dbReference type="PANTHER" id="PTHR11265:SF0">
    <property type="entry name" value="12S RRNA N4-METHYLCYTIDINE METHYLTRANSFERASE"/>
    <property type="match status" value="1"/>
</dbReference>
<feature type="binding site" evidence="6">
    <location>
        <position position="109"/>
    </location>
    <ligand>
        <name>S-adenosyl-L-methionine</name>
        <dbReference type="ChEBI" id="CHEBI:59789"/>
    </ligand>
</feature>
<keyword evidence="6" id="KW-0963">Cytoplasm</keyword>
<dbReference type="InterPro" id="IPR002903">
    <property type="entry name" value="RsmH"/>
</dbReference>
<dbReference type="InterPro" id="IPR023397">
    <property type="entry name" value="SAM-dep_MeTrfase_MraW_recog"/>
</dbReference>
<dbReference type="EMBL" id="QLTW01000026">
    <property type="protein sequence ID" value="MBT9144852.1"/>
    <property type="molecule type" value="Genomic_DNA"/>
</dbReference>
<accession>A0A9E2F1M1</accession>
<sequence length="293" mass="33416">MENKDFHIPVLVDEVISFLASVSEGLLVDCTVGMGGHSEAILERYKGIKIVAVDRDSEALAIAKERLLGFAPRCWFVKNNYREIDIFLSQLNISKVDAVLVDLGISSLQITKPERGFSIRYDGPLDMRMDFETGIPLWEILSHLSRSQIQNIISLYGEENKSDKIASLIYLERHKIKTTGDLKQIVEKAIGYQRRKIHPATRVFQAFRIFINQELDSLNVFLSKLIGHINSHGKIIIISYHSLEDRLIKNYFKEMELKGLGKVLTPKVIKPGRKEILMNPRARSAKMRVLEVV</sequence>
<dbReference type="AlphaFoldDB" id="A0A9E2F1M1"/>
<evidence type="ECO:0000256" key="3">
    <source>
        <dbReference type="ARBA" id="ARBA00022603"/>
    </source>
</evidence>
<feature type="binding site" evidence="6">
    <location>
        <position position="102"/>
    </location>
    <ligand>
        <name>S-adenosyl-L-methionine</name>
        <dbReference type="ChEBI" id="CHEBI:59789"/>
    </ligand>
</feature>
<feature type="binding site" evidence="6">
    <location>
        <position position="81"/>
    </location>
    <ligand>
        <name>S-adenosyl-L-methionine</name>
        <dbReference type="ChEBI" id="CHEBI:59789"/>
    </ligand>
</feature>
<dbReference type="PANTHER" id="PTHR11265">
    <property type="entry name" value="S-ADENOSYL-METHYLTRANSFERASE MRAW"/>
    <property type="match status" value="1"/>
</dbReference>
<evidence type="ECO:0000256" key="6">
    <source>
        <dbReference type="HAMAP-Rule" id="MF_01007"/>
    </source>
</evidence>
<organism evidence="7 8">
    <name type="scientific">Psychracetigena formicireducens</name>
    <dbReference type="NCBI Taxonomy" id="2986056"/>
    <lineage>
        <taxon>Bacteria</taxon>
        <taxon>Bacillati</taxon>
        <taxon>Candidatus Lithacetigenota</taxon>
        <taxon>Candidatus Psychracetigena</taxon>
    </lineage>
</organism>
<keyword evidence="5 6" id="KW-0949">S-adenosyl-L-methionine</keyword>
<dbReference type="SUPFAM" id="SSF53335">
    <property type="entry name" value="S-adenosyl-L-methionine-dependent methyltransferases"/>
    <property type="match status" value="1"/>
</dbReference>
<dbReference type="GO" id="GO:0070475">
    <property type="term" value="P:rRNA base methylation"/>
    <property type="evidence" value="ECO:0007669"/>
    <property type="project" value="UniProtKB-UniRule"/>
</dbReference>
<dbReference type="EC" id="2.1.1.199" evidence="6"/>
<dbReference type="SUPFAM" id="SSF81799">
    <property type="entry name" value="Putative methyltransferase TM0872, insert domain"/>
    <property type="match status" value="1"/>
</dbReference>
<evidence type="ECO:0000313" key="7">
    <source>
        <dbReference type="EMBL" id="MBT9144852.1"/>
    </source>
</evidence>
<protein>
    <recommendedName>
        <fullName evidence="6">Ribosomal RNA small subunit methyltransferase H</fullName>
        <ecNumber evidence="6">2.1.1.199</ecNumber>
    </recommendedName>
    <alternativeName>
        <fullName evidence="6">16S rRNA m(4)C1402 methyltransferase</fullName>
    </alternativeName>
    <alternativeName>
        <fullName evidence="6">rRNA (cytosine-N(4)-)-methyltransferase RsmH</fullName>
    </alternativeName>
</protein>
<reference evidence="7 8" key="1">
    <citation type="journal article" date="2021" name="bioRxiv">
        <title>Unique metabolic strategies in Hadean analogues reveal hints for primordial physiology.</title>
        <authorList>
            <person name="Nobu M.K."/>
            <person name="Nakai R."/>
            <person name="Tamazawa S."/>
            <person name="Mori H."/>
            <person name="Toyoda A."/>
            <person name="Ijiri A."/>
            <person name="Suzuki S."/>
            <person name="Kurokawa K."/>
            <person name="Kamagata Y."/>
            <person name="Tamaki H."/>
        </authorList>
    </citation>
    <scope>NUCLEOTIDE SEQUENCE [LARGE SCALE GENOMIC DNA]</scope>
    <source>
        <strain evidence="7">BS525</strain>
    </source>
</reference>
<gene>
    <name evidence="6 7" type="primary">rsmH</name>
    <name evidence="7" type="ORF">DDT42_00708</name>
</gene>
<proteinExistence type="inferred from homology"/>
<evidence type="ECO:0000256" key="1">
    <source>
        <dbReference type="ARBA" id="ARBA00010396"/>
    </source>
</evidence>
<dbReference type="GO" id="GO:0005737">
    <property type="term" value="C:cytoplasm"/>
    <property type="evidence" value="ECO:0007669"/>
    <property type="project" value="UniProtKB-SubCell"/>
</dbReference>
<comment type="similarity">
    <text evidence="1 6">Belongs to the methyltransferase superfamily. RsmH family.</text>
</comment>
<evidence type="ECO:0000256" key="4">
    <source>
        <dbReference type="ARBA" id="ARBA00022679"/>
    </source>
</evidence>
<evidence type="ECO:0000313" key="8">
    <source>
        <dbReference type="Proteomes" id="UP000811545"/>
    </source>
</evidence>
<dbReference type="Pfam" id="PF01795">
    <property type="entry name" value="Methyltransf_5"/>
    <property type="match status" value="1"/>
</dbReference>
<dbReference type="CDD" id="cd02440">
    <property type="entry name" value="AdoMet_MTases"/>
    <property type="match status" value="1"/>
</dbReference>
<feature type="binding site" evidence="6">
    <location>
        <position position="54"/>
    </location>
    <ligand>
        <name>S-adenosyl-L-methionine</name>
        <dbReference type="ChEBI" id="CHEBI:59789"/>
    </ligand>
</feature>
<evidence type="ECO:0000256" key="5">
    <source>
        <dbReference type="ARBA" id="ARBA00022691"/>
    </source>
</evidence>